<dbReference type="FunFam" id="3.40.1160.10:FF:000002">
    <property type="entry name" value="Aspartokinase"/>
    <property type="match status" value="1"/>
</dbReference>
<feature type="binding site" evidence="16">
    <location>
        <position position="47"/>
    </location>
    <ligand>
        <name>substrate</name>
    </ligand>
</feature>
<dbReference type="EMBL" id="MLQQ01000040">
    <property type="protein sequence ID" value="OIJ10336.1"/>
    <property type="molecule type" value="Genomic_DNA"/>
</dbReference>
<feature type="binding site" evidence="16">
    <location>
        <position position="74"/>
    </location>
    <ligand>
        <name>substrate</name>
    </ligand>
</feature>
<dbReference type="InterPro" id="IPR045865">
    <property type="entry name" value="ACT-like_dom_sf"/>
</dbReference>
<dbReference type="NCBIfam" id="NF005156">
    <property type="entry name" value="PRK06635.1-5"/>
    <property type="match status" value="1"/>
</dbReference>
<dbReference type="InterPro" id="IPR018042">
    <property type="entry name" value="Aspartate_kinase_CS"/>
</dbReference>
<dbReference type="InterPro" id="IPR001341">
    <property type="entry name" value="Asp_kinase"/>
</dbReference>
<dbReference type="InterPro" id="IPR036393">
    <property type="entry name" value="AceGlu_kinase-like_sf"/>
</dbReference>
<dbReference type="AlphaFoldDB" id="A0A1S2LD94"/>
<evidence type="ECO:0000256" key="10">
    <source>
        <dbReference type="ARBA" id="ARBA00022777"/>
    </source>
</evidence>
<dbReference type="FunFam" id="3.30.2130.10:FF:000001">
    <property type="entry name" value="Bifunctional aspartokinase/homoserine dehydrogenase"/>
    <property type="match status" value="1"/>
</dbReference>
<accession>A0A1S2LD94</accession>
<feature type="domain" description="ACT" evidence="19">
    <location>
        <begin position="264"/>
        <end position="347"/>
    </location>
</feature>
<keyword evidence="11 16" id="KW-0067">ATP-binding</keyword>
<evidence type="ECO:0000256" key="11">
    <source>
        <dbReference type="ARBA" id="ARBA00022840"/>
    </source>
</evidence>
<evidence type="ECO:0000256" key="9">
    <source>
        <dbReference type="ARBA" id="ARBA00022741"/>
    </source>
</evidence>
<dbReference type="InterPro" id="IPR005260">
    <property type="entry name" value="Asp_kin_monofn"/>
</dbReference>
<dbReference type="InterPro" id="IPR054352">
    <property type="entry name" value="ACT_Aspartokinase"/>
</dbReference>
<reference evidence="20 21" key="1">
    <citation type="submission" date="2016-10" db="EMBL/GenBank/DDBJ databases">
        <title>Draft genome sequences of four alkaliphilic bacteria belonging to the Anaerobacillus genus.</title>
        <authorList>
            <person name="Bassil N.M."/>
            <person name="Lloyd J.R."/>
        </authorList>
    </citation>
    <scope>NUCLEOTIDE SEQUENCE [LARGE SCALE GENOMIC DNA]</scope>
    <source>
        <strain evidence="20 21">DSM 15340</strain>
    </source>
</reference>
<dbReference type="SUPFAM" id="SSF53633">
    <property type="entry name" value="Carbamate kinase-like"/>
    <property type="match status" value="1"/>
</dbReference>
<sequence length="412" mass="44410">MGLVVQKFGGTSVGSIERIKNVANRVIDTVQNGDKVVVVVSAMGKSTDQLVSMASGITKKPSNREMDMLLSTGEQVTISLLAMALQEQGYEAVSLTGWQAGIYTEACHSNARISNFQEKKISKHLAEGKIAIVAGFQGVTNDNEITTLGRGGSDTTAVALAAGLNADRCDIFTDVTGVFTTDPRVVKEARKLNSISYDEMLELANLGAGVLHPRAVEFAKNYQVKLTVRSSMVEEEGTMIEEEVSVEENLVVRGLAFESNVTKISVCNMPNNLSGLSNLFTTLAANNINVDIIIQNVSDSENTNISFSIHSEKLAETLDVLEENKSELQFEEIRYETGLSKVSIVGSGMISNPGVAGQMFKVLSDQGIFIKMVSTSEIKVSTVLDQSDMVKAVEVLHEAFDLSNIKTPQVNA</sequence>
<evidence type="ECO:0000313" key="21">
    <source>
        <dbReference type="Proteomes" id="UP000180098"/>
    </source>
</evidence>
<evidence type="ECO:0000256" key="17">
    <source>
        <dbReference type="RuleBase" id="RU003448"/>
    </source>
</evidence>
<dbReference type="NCBIfam" id="TIGR00656">
    <property type="entry name" value="asp_kin_monofn"/>
    <property type="match status" value="1"/>
</dbReference>
<keyword evidence="12" id="KW-0220">Diaminopimelate biosynthesis</keyword>
<keyword evidence="13" id="KW-0457">Lysine biosynthesis</keyword>
<comment type="catalytic activity">
    <reaction evidence="14 17">
        <text>L-aspartate + ATP = 4-phospho-L-aspartate + ADP</text>
        <dbReference type="Rhea" id="RHEA:23776"/>
        <dbReference type="ChEBI" id="CHEBI:29991"/>
        <dbReference type="ChEBI" id="CHEBI:30616"/>
        <dbReference type="ChEBI" id="CHEBI:57535"/>
        <dbReference type="ChEBI" id="CHEBI:456216"/>
        <dbReference type="EC" id="2.7.2.4"/>
    </reaction>
</comment>
<dbReference type="InterPro" id="IPR002912">
    <property type="entry name" value="ACT_dom"/>
</dbReference>
<evidence type="ECO:0000256" key="4">
    <source>
        <dbReference type="ARBA" id="ARBA00005139"/>
    </source>
</evidence>
<comment type="subunit">
    <text evidence="15">Tetramer consisting of 2 isoforms Alpha (catalytic and regulation) and of a homodimer of 2 isoforms Beta (regulation).</text>
</comment>
<dbReference type="GO" id="GO:0009090">
    <property type="term" value="P:homoserine biosynthetic process"/>
    <property type="evidence" value="ECO:0007669"/>
    <property type="project" value="TreeGrafter"/>
</dbReference>
<evidence type="ECO:0000256" key="13">
    <source>
        <dbReference type="ARBA" id="ARBA00023154"/>
    </source>
</evidence>
<comment type="pathway">
    <text evidence="2 18">Amino-acid biosynthesis; L-lysine biosynthesis via DAP pathway; (S)-tetrahydrodipicolinate from L-aspartate: step 1/4.</text>
</comment>
<dbReference type="NCBIfam" id="NF005154">
    <property type="entry name" value="PRK06635.1-2"/>
    <property type="match status" value="1"/>
</dbReference>
<dbReference type="GO" id="GO:0005524">
    <property type="term" value="F:ATP binding"/>
    <property type="evidence" value="ECO:0007669"/>
    <property type="project" value="UniProtKB-KW"/>
</dbReference>
<dbReference type="SUPFAM" id="SSF55021">
    <property type="entry name" value="ACT-like"/>
    <property type="match status" value="2"/>
</dbReference>
<dbReference type="NCBIfam" id="TIGR00657">
    <property type="entry name" value="asp_kinases"/>
    <property type="match status" value="1"/>
</dbReference>
<evidence type="ECO:0000256" key="8">
    <source>
        <dbReference type="ARBA" id="ARBA00022737"/>
    </source>
</evidence>
<comment type="function">
    <text evidence="1">Catalyzes the phosphorylation of the beta-carboxyl group of aspartic acid with ATP to yield 4-phospho-L-aspartate, which is involved in the branched biosynthetic pathway leading to the biosynthesis of amino acids threonine, isoleucine and methionine.</text>
</comment>
<evidence type="ECO:0000313" key="20">
    <source>
        <dbReference type="EMBL" id="OIJ10336.1"/>
    </source>
</evidence>
<evidence type="ECO:0000256" key="2">
    <source>
        <dbReference type="ARBA" id="ARBA00004766"/>
    </source>
</evidence>
<dbReference type="CDD" id="cd04923">
    <property type="entry name" value="ACT_AK-LysC-DapG-like_2"/>
    <property type="match status" value="1"/>
</dbReference>
<keyword evidence="8" id="KW-0677">Repeat</keyword>
<dbReference type="NCBIfam" id="NF005155">
    <property type="entry name" value="PRK06635.1-4"/>
    <property type="match status" value="1"/>
</dbReference>
<dbReference type="GO" id="GO:0019877">
    <property type="term" value="P:diaminopimelate biosynthetic process"/>
    <property type="evidence" value="ECO:0007669"/>
    <property type="project" value="UniProtKB-KW"/>
</dbReference>
<comment type="pathway">
    <text evidence="3 18">Amino-acid biosynthesis; L-methionine biosynthesis via de novo pathway; L-homoserine from L-aspartate: step 1/3.</text>
</comment>
<dbReference type="PIRSF" id="PIRSF000726">
    <property type="entry name" value="Asp_kin"/>
    <property type="match status" value="1"/>
</dbReference>
<dbReference type="Pfam" id="PF22468">
    <property type="entry name" value="ACT_9"/>
    <property type="match status" value="2"/>
</dbReference>
<dbReference type="GO" id="GO:0005829">
    <property type="term" value="C:cytosol"/>
    <property type="evidence" value="ECO:0007669"/>
    <property type="project" value="TreeGrafter"/>
</dbReference>
<dbReference type="PROSITE" id="PS00324">
    <property type="entry name" value="ASPARTOKINASE"/>
    <property type="match status" value="1"/>
</dbReference>
<keyword evidence="6 18" id="KW-0028">Amino-acid biosynthesis</keyword>
<dbReference type="UniPathway" id="UPA00051">
    <property type="reaction ID" value="UER00462"/>
</dbReference>
<feature type="binding site" evidence="16">
    <location>
        <position position="184"/>
    </location>
    <ligand>
        <name>ATP</name>
        <dbReference type="ChEBI" id="CHEBI:30616"/>
    </ligand>
</feature>
<comment type="similarity">
    <text evidence="5 17">Belongs to the aspartokinase family.</text>
</comment>
<name>A0A1S2LD94_9BACI</name>
<gene>
    <name evidence="20" type="ORF">BKP35_14675</name>
</gene>
<keyword evidence="10 17" id="KW-0418">Kinase</keyword>
<keyword evidence="9 16" id="KW-0547">Nucleotide-binding</keyword>
<dbReference type="InterPro" id="IPR001048">
    <property type="entry name" value="Asp/Glu/Uridylate_kinase"/>
</dbReference>
<dbReference type="PROSITE" id="PS51671">
    <property type="entry name" value="ACT"/>
    <property type="match status" value="1"/>
</dbReference>
<dbReference type="PANTHER" id="PTHR21499">
    <property type="entry name" value="ASPARTATE KINASE"/>
    <property type="match status" value="1"/>
</dbReference>
<comment type="caution">
    <text evidence="20">The sequence shown here is derived from an EMBL/GenBank/DDBJ whole genome shotgun (WGS) entry which is preliminary data.</text>
</comment>
<dbReference type="CDD" id="cd04246">
    <property type="entry name" value="AAK_AK-DapG-like"/>
    <property type="match status" value="1"/>
</dbReference>
<evidence type="ECO:0000256" key="1">
    <source>
        <dbReference type="ARBA" id="ARBA00003121"/>
    </source>
</evidence>
<dbReference type="UniPathway" id="UPA00050">
    <property type="reaction ID" value="UER00461"/>
</dbReference>
<keyword evidence="21" id="KW-1185">Reference proteome</keyword>
<dbReference type="RefSeq" id="WP_071314100.1">
    <property type="nucleotide sequence ID" value="NZ_MLQQ01000040.1"/>
</dbReference>
<feature type="binding site" evidence="16">
    <location>
        <begin position="7"/>
        <end position="10"/>
    </location>
    <ligand>
        <name>ATP</name>
        <dbReference type="ChEBI" id="CHEBI:30616"/>
    </ligand>
</feature>
<dbReference type="Gene3D" id="3.40.1160.10">
    <property type="entry name" value="Acetylglutamate kinase-like"/>
    <property type="match status" value="1"/>
</dbReference>
<dbReference type="OrthoDB" id="9799110at2"/>
<feature type="binding site" evidence="16">
    <location>
        <begin position="173"/>
        <end position="174"/>
    </location>
    <ligand>
        <name>ATP</name>
        <dbReference type="ChEBI" id="CHEBI:30616"/>
    </ligand>
</feature>
<dbReference type="GO" id="GO:0009088">
    <property type="term" value="P:threonine biosynthetic process"/>
    <property type="evidence" value="ECO:0007669"/>
    <property type="project" value="UniProtKB-UniPathway"/>
</dbReference>
<evidence type="ECO:0000256" key="14">
    <source>
        <dbReference type="ARBA" id="ARBA00047872"/>
    </source>
</evidence>
<dbReference type="PANTHER" id="PTHR21499:SF68">
    <property type="entry name" value="ASPARTOKINASE 2"/>
    <property type="match status" value="1"/>
</dbReference>
<evidence type="ECO:0000256" key="12">
    <source>
        <dbReference type="ARBA" id="ARBA00022915"/>
    </source>
</evidence>
<keyword evidence="7 17" id="KW-0808">Transferase</keyword>
<dbReference type="CDD" id="cd04913">
    <property type="entry name" value="ACT_AKii-LysC-BS-like_1"/>
    <property type="match status" value="1"/>
</dbReference>
<evidence type="ECO:0000256" key="15">
    <source>
        <dbReference type="ARBA" id="ARBA00063835"/>
    </source>
</evidence>
<proteinExistence type="inferred from homology"/>
<evidence type="ECO:0000256" key="5">
    <source>
        <dbReference type="ARBA" id="ARBA00010122"/>
    </source>
</evidence>
<dbReference type="Pfam" id="PF00696">
    <property type="entry name" value="AA_kinase"/>
    <property type="match status" value="1"/>
</dbReference>
<evidence type="ECO:0000256" key="6">
    <source>
        <dbReference type="ARBA" id="ARBA00022605"/>
    </source>
</evidence>
<comment type="pathway">
    <text evidence="4 18">Amino-acid biosynthesis; L-threonine biosynthesis; L-threonine from L-aspartate: step 1/5.</text>
</comment>
<evidence type="ECO:0000256" key="18">
    <source>
        <dbReference type="RuleBase" id="RU004249"/>
    </source>
</evidence>
<evidence type="ECO:0000256" key="16">
    <source>
        <dbReference type="PIRSR" id="PIRSR000726-1"/>
    </source>
</evidence>
<evidence type="ECO:0000256" key="3">
    <source>
        <dbReference type="ARBA" id="ARBA00004986"/>
    </source>
</evidence>
<organism evidence="20 21">
    <name type="scientific">Anaerobacillus arseniciselenatis</name>
    <dbReference type="NCBI Taxonomy" id="85682"/>
    <lineage>
        <taxon>Bacteria</taxon>
        <taxon>Bacillati</taxon>
        <taxon>Bacillota</taxon>
        <taxon>Bacilli</taxon>
        <taxon>Bacillales</taxon>
        <taxon>Bacillaceae</taxon>
        <taxon>Anaerobacillus</taxon>
    </lineage>
</organism>
<dbReference type="GO" id="GO:0004072">
    <property type="term" value="F:aspartate kinase activity"/>
    <property type="evidence" value="ECO:0007669"/>
    <property type="project" value="UniProtKB-EC"/>
</dbReference>
<dbReference type="EC" id="2.7.2.4" evidence="17"/>
<dbReference type="Gene3D" id="3.30.2130.10">
    <property type="entry name" value="VC0802-like"/>
    <property type="match status" value="1"/>
</dbReference>
<evidence type="ECO:0000259" key="19">
    <source>
        <dbReference type="PROSITE" id="PS51671"/>
    </source>
</evidence>
<dbReference type="Proteomes" id="UP000180098">
    <property type="component" value="Unassembled WGS sequence"/>
</dbReference>
<protein>
    <recommendedName>
        <fullName evidence="17">Aspartokinase</fullName>
        <ecNumber evidence="17">2.7.2.4</ecNumber>
    </recommendedName>
</protein>
<dbReference type="UniPathway" id="UPA00034">
    <property type="reaction ID" value="UER00015"/>
</dbReference>
<dbReference type="GO" id="GO:0009089">
    <property type="term" value="P:lysine biosynthetic process via diaminopimelate"/>
    <property type="evidence" value="ECO:0007669"/>
    <property type="project" value="UniProtKB-UniPathway"/>
</dbReference>
<evidence type="ECO:0000256" key="7">
    <source>
        <dbReference type="ARBA" id="ARBA00022679"/>
    </source>
</evidence>